<dbReference type="AlphaFoldDB" id="K2QT81"/>
<dbReference type="VEuPathDB" id="FungiDB:MPH_09821"/>
<reference evidence="1 2" key="1">
    <citation type="journal article" date="2012" name="BMC Genomics">
        <title>Tools to kill: Genome of one of the most destructive plant pathogenic fungi Macrophomina phaseolina.</title>
        <authorList>
            <person name="Islam M.S."/>
            <person name="Haque M.S."/>
            <person name="Islam M.M."/>
            <person name="Emdad E.M."/>
            <person name="Halim A."/>
            <person name="Hossen Q.M.M."/>
            <person name="Hossain M.Z."/>
            <person name="Ahmed B."/>
            <person name="Rahim S."/>
            <person name="Rahman M.S."/>
            <person name="Alam M.M."/>
            <person name="Hou S."/>
            <person name="Wan X."/>
            <person name="Saito J.A."/>
            <person name="Alam M."/>
        </authorList>
    </citation>
    <scope>NUCLEOTIDE SEQUENCE [LARGE SCALE GENOMIC DNA]</scope>
    <source>
        <strain evidence="1 2">MS6</strain>
    </source>
</reference>
<accession>K2QT81</accession>
<comment type="caution">
    <text evidence="1">The sequence shown here is derived from an EMBL/GenBank/DDBJ whole genome shotgun (WGS) entry which is preliminary data.</text>
</comment>
<name>K2QT81_MACPH</name>
<proteinExistence type="predicted"/>
<evidence type="ECO:0000313" key="2">
    <source>
        <dbReference type="Proteomes" id="UP000007129"/>
    </source>
</evidence>
<protein>
    <submittedName>
        <fullName evidence="1">Uncharacterized protein</fullName>
    </submittedName>
</protein>
<sequence>MRTIRRIGCDTQTKSKSGEGVCLTNATVESMCNAFIDSGLVPNEETYACIVPIFFYEKKLPLGENDLYQAEATAGNTELPDSGKAKAHTLVYASNLEKAELTNP</sequence>
<gene>
    <name evidence="1" type="ORF">MPH_09821</name>
</gene>
<organism evidence="1 2">
    <name type="scientific">Macrophomina phaseolina (strain MS6)</name>
    <name type="common">Charcoal rot fungus</name>
    <dbReference type="NCBI Taxonomy" id="1126212"/>
    <lineage>
        <taxon>Eukaryota</taxon>
        <taxon>Fungi</taxon>
        <taxon>Dikarya</taxon>
        <taxon>Ascomycota</taxon>
        <taxon>Pezizomycotina</taxon>
        <taxon>Dothideomycetes</taxon>
        <taxon>Dothideomycetes incertae sedis</taxon>
        <taxon>Botryosphaeriales</taxon>
        <taxon>Botryosphaeriaceae</taxon>
        <taxon>Macrophomina</taxon>
    </lineage>
</organism>
<dbReference type="Proteomes" id="UP000007129">
    <property type="component" value="Unassembled WGS sequence"/>
</dbReference>
<dbReference type="HOGENOM" id="CLU_2250642_0_0_1"/>
<dbReference type="EMBL" id="AHHD01000419">
    <property type="protein sequence ID" value="EKG13001.1"/>
    <property type="molecule type" value="Genomic_DNA"/>
</dbReference>
<evidence type="ECO:0000313" key="1">
    <source>
        <dbReference type="EMBL" id="EKG13001.1"/>
    </source>
</evidence>
<dbReference type="InParanoid" id="K2QT81"/>